<evidence type="ECO:0000256" key="6">
    <source>
        <dbReference type="ARBA" id="ARBA00023288"/>
    </source>
</evidence>
<keyword evidence="5" id="KW-0998">Cell outer membrane</keyword>
<protein>
    <submittedName>
        <fullName evidence="8">Uncharacterized protein</fullName>
    </submittedName>
</protein>
<comment type="subcellular location">
    <subcellularLocation>
        <location evidence="1">Cell outer membrane</location>
        <topology evidence="1">Lipid-anchor</topology>
    </subcellularLocation>
</comment>
<evidence type="ECO:0000256" key="7">
    <source>
        <dbReference type="ARBA" id="ARBA00044505"/>
    </source>
</evidence>
<evidence type="ECO:0000313" key="8">
    <source>
        <dbReference type="EMBL" id="MCZ4091741.1"/>
    </source>
</evidence>
<evidence type="ECO:0000256" key="4">
    <source>
        <dbReference type="ARBA" id="ARBA00023139"/>
    </source>
</evidence>
<evidence type="ECO:0000256" key="2">
    <source>
        <dbReference type="ARBA" id="ARBA00022729"/>
    </source>
</evidence>
<keyword evidence="6" id="KW-0449">Lipoprotein</keyword>
<comment type="similarity">
    <text evidence="7">Belongs to the rhizobiaceae omp10 lipoprotein family.</text>
</comment>
<sequence>MLRGVGGNPVAALPLEPVGVAGEWLDPNGFVSSFSGGEFKTRTTDTNQVLAYGTYVSSTPHLIEIRMTSLLRNRTTRVNCALVGPSQLNCTAESGSRFTLQRRAAVSDSGTANAIVGPG</sequence>
<keyword evidence="9" id="KW-1185">Reference proteome</keyword>
<evidence type="ECO:0000313" key="9">
    <source>
        <dbReference type="Proteomes" id="UP001079430"/>
    </source>
</evidence>
<evidence type="ECO:0000256" key="5">
    <source>
        <dbReference type="ARBA" id="ARBA00023237"/>
    </source>
</evidence>
<gene>
    <name evidence="8" type="ORF">O3W52_17220</name>
</gene>
<evidence type="ECO:0000256" key="3">
    <source>
        <dbReference type="ARBA" id="ARBA00023136"/>
    </source>
</evidence>
<dbReference type="InterPro" id="IPR049857">
    <property type="entry name" value="Omp10-like"/>
</dbReference>
<dbReference type="EMBL" id="JAPVOI010000004">
    <property type="protein sequence ID" value="MCZ4091741.1"/>
    <property type="molecule type" value="Genomic_DNA"/>
</dbReference>
<proteinExistence type="inferred from homology"/>
<name>A0ABT4KK90_9HYPH</name>
<keyword evidence="3" id="KW-0472">Membrane</keyword>
<keyword evidence="4" id="KW-0564">Palmitate</keyword>
<comment type="caution">
    <text evidence="8">The sequence shown here is derived from an EMBL/GenBank/DDBJ whole genome shotgun (WGS) entry which is preliminary data.</text>
</comment>
<keyword evidence="2" id="KW-0732">Signal</keyword>
<evidence type="ECO:0000256" key="1">
    <source>
        <dbReference type="ARBA" id="ARBA00004459"/>
    </source>
</evidence>
<reference evidence="8" key="1">
    <citation type="submission" date="2022-10" db="EMBL/GenBank/DDBJ databases">
        <title>Whole genome sequencing of three plant growth promoting bacteria isolated from Vachellia tortilis subsp. raddiana in Morocco.</title>
        <authorList>
            <person name="Hnini M."/>
            <person name="Zouagui R."/>
            <person name="Zouagui H."/>
            <person name="Chemao Elfihri M.-W."/>
            <person name="Ibrahimi A."/>
            <person name="Sbabou L."/>
            <person name="Aurag J."/>
        </authorList>
    </citation>
    <scope>NUCLEOTIDE SEQUENCE</scope>
    <source>
        <strain evidence="8">LMR678</strain>
    </source>
</reference>
<dbReference type="Proteomes" id="UP001079430">
    <property type="component" value="Unassembled WGS sequence"/>
</dbReference>
<organism evidence="8 9">
    <name type="scientific">Sinorhizobium psoraleae</name>
    <dbReference type="NCBI Taxonomy" id="520838"/>
    <lineage>
        <taxon>Bacteria</taxon>
        <taxon>Pseudomonadati</taxon>
        <taxon>Pseudomonadota</taxon>
        <taxon>Alphaproteobacteria</taxon>
        <taxon>Hyphomicrobiales</taxon>
        <taxon>Rhizobiaceae</taxon>
        <taxon>Sinorhizobium/Ensifer group</taxon>
        <taxon>Sinorhizobium</taxon>
    </lineage>
</organism>
<accession>A0ABT4KK90</accession>
<dbReference type="Pfam" id="PF26368">
    <property type="entry name" value="OMP10"/>
    <property type="match status" value="1"/>
</dbReference>